<feature type="domain" description="Sucrose phosphatase-like" evidence="1">
    <location>
        <begin position="16"/>
        <end position="250"/>
    </location>
</feature>
<dbReference type="GO" id="GO:0016791">
    <property type="term" value="F:phosphatase activity"/>
    <property type="evidence" value="ECO:0007669"/>
    <property type="project" value="UniProtKB-ARBA"/>
</dbReference>
<dbReference type="SFLD" id="SFLDS00003">
    <property type="entry name" value="Haloacid_Dehalogenase"/>
    <property type="match status" value="1"/>
</dbReference>
<name>A0A5B8FZH8_9RHOB</name>
<dbReference type="SFLD" id="SFLDG01141">
    <property type="entry name" value="C2.B.1:_Sucrose_Phosphatase_Li"/>
    <property type="match status" value="1"/>
</dbReference>
<dbReference type="EMBL" id="CP040818">
    <property type="protein sequence ID" value="QDL92790.1"/>
    <property type="molecule type" value="Genomic_DNA"/>
</dbReference>
<dbReference type="Pfam" id="PF05116">
    <property type="entry name" value="S6PP"/>
    <property type="match status" value="1"/>
</dbReference>
<dbReference type="PANTHER" id="PTHR10000:SF8">
    <property type="entry name" value="HAD SUPERFAMILY HYDROLASE-LIKE, TYPE 3"/>
    <property type="match status" value="1"/>
</dbReference>
<evidence type="ECO:0000259" key="1">
    <source>
        <dbReference type="Pfam" id="PF05116"/>
    </source>
</evidence>
<dbReference type="KEGG" id="ppru:FDP22_13945"/>
<dbReference type="Gene3D" id="3.90.1070.10">
    <property type="match status" value="1"/>
</dbReference>
<dbReference type="SFLD" id="SFLDG01140">
    <property type="entry name" value="C2.B:_Phosphomannomutase_and_P"/>
    <property type="match status" value="1"/>
</dbReference>
<organism evidence="2 3">
    <name type="scientific">Paroceanicella profunda</name>
    <dbReference type="NCBI Taxonomy" id="2579971"/>
    <lineage>
        <taxon>Bacteria</taxon>
        <taxon>Pseudomonadati</taxon>
        <taxon>Pseudomonadota</taxon>
        <taxon>Alphaproteobacteria</taxon>
        <taxon>Rhodobacterales</taxon>
        <taxon>Paracoccaceae</taxon>
        <taxon>Paroceanicella</taxon>
    </lineage>
</organism>
<evidence type="ECO:0000313" key="2">
    <source>
        <dbReference type="EMBL" id="QDL92790.1"/>
    </source>
</evidence>
<proteinExistence type="predicted"/>
<dbReference type="OrthoDB" id="7847955at2"/>
<sequence>MTDILNPATAISGWKSVLATDLDGTFLGGSEADRRELYDYIEANRERFGLVFVTGRDPKFIGELCDGGVPWPLYVVGDVGTTIARVADGRIEMIDELEREIAETWADRGAFFRELLAEAPGLRAQDTPFRHRQSFHYDPETFDDTWVPKIEEHGVDVLISDNRYLDVLPKGVSKGPSLLRLIDHLGLDADRVLVAGDTLNDLSMFQTGLKGAVVGGAEPALTAHTRDLPNALACTRVGAGGITEALGHFGLTNLEK</sequence>
<dbReference type="PANTHER" id="PTHR10000">
    <property type="entry name" value="PHOSPHOSERINE PHOSPHATASE"/>
    <property type="match status" value="1"/>
</dbReference>
<reference evidence="2 3" key="1">
    <citation type="submission" date="2019-06" db="EMBL/GenBank/DDBJ databases">
        <title>Genome sequence of Rhodobacteraceae bacterium D4M1.</title>
        <authorList>
            <person name="Cao J."/>
        </authorList>
    </citation>
    <scope>NUCLEOTIDE SEQUENCE [LARGE SCALE GENOMIC DNA]</scope>
    <source>
        <strain evidence="2 3">D4M1</strain>
    </source>
</reference>
<dbReference type="GO" id="GO:0000287">
    <property type="term" value="F:magnesium ion binding"/>
    <property type="evidence" value="ECO:0007669"/>
    <property type="project" value="TreeGrafter"/>
</dbReference>
<dbReference type="InterPro" id="IPR023214">
    <property type="entry name" value="HAD_sf"/>
</dbReference>
<dbReference type="GO" id="GO:0005829">
    <property type="term" value="C:cytosol"/>
    <property type="evidence" value="ECO:0007669"/>
    <property type="project" value="TreeGrafter"/>
</dbReference>
<dbReference type="InterPro" id="IPR036412">
    <property type="entry name" value="HAD-like_sf"/>
</dbReference>
<dbReference type="AlphaFoldDB" id="A0A5B8FZH8"/>
<gene>
    <name evidence="2" type="ORF">FDP22_13945</name>
</gene>
<dbReference type="InterPro" id="IPR006380">
    <property type="entry name" value="SPP-like_dom"/>
</dbReference>
<evidence type="ECO:0000313" key="3">
    <source>
        <dbReference type="Proteomes" id="UP000305888"/>
    </source>
</evidence>
<dbReference type="NCBIfam" id="TIGR01484">
    <property type="entry name" value="HAD-SF-IIB"/>
    <property type="match status" value="1"/>
</dbReference>
<dbReference type="RefSeq" id="WP_138574568.1">
    <property type="nucleotide sequence ID" value="NZ_CP040818.1"/>
</dbReference>
<protein>
    <submittedName>
        <fullName evidence="2">HAD-IIB family hydrolase</fullName>
    </submittedName>
</protein>
<keyword evidence="2" id="KW-0378">Hydrolase</keyword>
<accession>A0A5B8FZH8</accession>
<dbReference type="Proteomes" id="UP000305888">
    <property type="component" value="Chromosome"/>
</dbReference>
<keyword evidence="3" id="KW-1185">Reference proteome</keyword>
<dbReference type="InterPro" id="IPR006379">
    <property type="entry name" value="HAD-SF_hydro_IIB"/>
</dbReference>
<dbReference type="Gene3D" id="3.40.50.1000">
    <property type="entry name" value="HAD superfamily/HAD-like"/>
    <property type="match status" value="1"/>
</dbReference>
<dbReference type="SUPFAM" id="SSF56784">
    <property type="entry name" value="HAD-like"/>
    <property type="match status" value="1"/>
</dbReference>